<sequence>MRHPLRRRHRPLHLPLDKEVTVGAGCIIGTGDPNIPNFERPDIVNTGISIIGKRATIPPGLRIGRNVVVGPGVHEELADRDELESGASVHPTHIPLHLFV</sequence>
<evidence type="ECO:0008006" key="3">
    <source>
        <dbReference type="Google" id="ProtNLM"/>
    </source>
</evidence>
<proteinExistence type="predicted"/>
<dbReference type="EMBL" id="CP115149">
    <property type="protein sequence ID" value="WBL37553.1"/>
    <property type="molecule type" value="Genomic_DNA"/>
</dbReference>
<evidence type="ECO:0000313" key="2">
    <source>
        <dbReference type="Proteomes" id="UP001212803"/>
    </source>
</evidence>
<dbReference type="Proteomes" id="UP001212803">
    <property type="component" value="Chromosome"/>
</dbReference>
<reference evidence="1 2" key="1">
    <citation type="journal article" date="2023" name="ISME J.">
        <title>Thermophilic Dehalococcoidia with unusual traits shed light on an unexpected past.</title>
        <authorList>
            <person name="Palmer M."/>
            <person name="Covington J.K."/>
            <person name="Zhou E.M."/>
            <person name="Thomas S.C."/>
            <person name="Habib N."/>
            <person name="Seymour C.O."/>
            <person name="Lai D."/>
            <person name="Johnston J."/>
            <person name="Hashimi A."/>
            <person name="Jiao J.Y."/>
            <person name="Muok A.R."/>
            <person name="Liu L."/>
            <person name="Xian W.D."/>
            <person name="Zhi X.Y."/>
            <person name="Li M.M."/>
            <person name="Silva L.P."/>
            <person name="Bowen B.P."/>
            <person name="Louie K."/>
            <person name="Briegel A."/>
            <person name="Pett-Ridge J."/>
            <person name="Weber P.K."/>
            <person name="Tocheva E.I."/>
            <person name="Woyke T."/>
            <person name="Northen T.R."/>
            <person name="Mayali X."/>
            <person name="Li W.J."/>
            <person name="Hedlund B.P."/>
        </authorList>
    </citation>
    <scope>NUCLEOTIDE SEQUENCE [LARGE SCALE GENOMIC DNA]</scope>
    <source>
        <strain evidence="1 2">YIM 72310</strain>
    </source>
</reference>
<name>A0ABY7MAG2_9CHLR</name>
<keyword evidence="2" id="KW-1185">Reference proteome</keyword>
<dbReference type="SUPFAM" id="SSF51161">
    <property type="entry name" value="Trimeric LpxA-like enzymes"/>
    <property type="match status" value="1"/>
</dbReference>
<evidence type="ECO:0000313" key="1">
    <source>
        <dbReference type="EMBL" id="WBL37553.1"/>
    </source>
</evidence>
<gene>
    <name evidence="1" type="ORF">O0235_10865</name>
</gene>
<organism evidence="1 2">
    <name type="scientific">Tepidiforma flava</name>
    <dbReference type="NCBI Taxonomy" id="3004094"/>
    <lineage>
        <taxon>Bacteria</taxon>
        <taxon>Bacillati</taxon>
        <taxon>Chloroflexota</taxon>
        <taxon>Tepidiformia</taxon>
        <taxon>Tepidiformales</taxon>
        <taxon>Tepidiformaceae</taxon>
        <taxon>Tepidiforma</taxon>
    </lineage>
</organism>
<dbReference type="InterPro" id="IPR011004">
    <property type="entry name" value="Trimer_LpxA-like_sf"/>
</dbReference>
<protein>
    <recommendedName>
        <fullName evidence="3">Transferase</fullName>
    </recommendedName>
</protein>
<accession>A0ABY7MAG2</accession>